<dbReference type="Gene3D" id="3.40.1000.10">
    <property type="entry name" value="Mog1/PsbP, alpha/beta/alpha sandwich"/>
    <property type="match status" value="1"/>
</dbReference>
<accession>A0A3P8E714</accession>
<dbReference type="Pfam" id="PF06534">
    <property type="entry name" value="RGM_C"/>
    <property type="match status" value="1"/>
</dbReference>
<dbReference type="GO" id="GO:0015026">
    <property type="term" value="F:coreceptor activity"/>
    <property type="evidence" value="ECO:0007669"/>
    <property type="project" value="TreeGrafter"/>
</dbReference>
<dbReference type="GO" id="GO:0005886">
    <property type="term" value="C:plasma membrane"/>
    <property type="evidence" value="ECO:0007669"/>
    <property type="project" value="TreeGrafter"/>
</dbReference>
<dbReference type="InterPro" id="IPR040287">
    <property type="entry name" value="RGM"/>
</dbReference>
<dbReference type="InterPro" id="IPR009496">
    <property type="entry name" value="RGM_C"/>
</dbReference>
<evidence type="ECO:0000259" key="1">
    <source>
        <dbReference type="Pfam" id="PF06534"/>
    </source>
</evidence>
<dbReference type="PANTHER" id="PTHR31428">
    <property type="entry name" value="RGM DOMAIN FAMILY MEMBER DRAG-1"/>
    <property type="match status" value="1"/>
</dbReference>
<dbReference type="AlphaFoldDB" id="A0A3P8E714"/>
<proteinExistence type="predicted"/>
<dbReference type="OrthoDB" id="10013795at2759"/>
<dbReference type="GO" id="GO:0030509">
    <property type="term" value="P:BMP signaling pathway"/>
    <property type="evidence" value="ECO:0007669"/>
    <property type="project" value="TreeGrafter"/>
</dbReference>
<sequence length="176" mass="19803">MPRSPQSAMRICSLFGDPHLQRFDGTMQSCTEEGARPLIENRHFLIQVTNAKIRNQPHTTAVNKTRKRNCLHDCASTTLSLRDAFGKGLHALKGIIPHNLFSVQELHIDEEGRPIWVRAKGHVSGLQTSDGSENVGCEVQWSGWRLQSRRRRSTSNCAKLSKRCGLPFSQQLAEKC</sequence>
<protein>
    <recommendedName>
        <fullName evidence="1">Repulsive guidance molecule C-terminal domain-containing protein</fullName>
    </recommendedName>
</protein>
<evidence type="ECO:0000313" key="2">
    <source>
        <dbReference type="EMBL" id="VDP59837.1"/>
    </source>
</evidence>
<gene>
    <name evidence="2" type="ORF">HPBE_LOCUS26886</name>
</gene>
<name>A0A3P8E714_HELPZ</name>
<organism evidence="2">
    <name type="scientific">Heligmosomoides polygyrus</name>
    <name type="common">Parasitic roundworm</name>
    <dbReference type="NCBI Taxonomy" id="6339"/>
    <lineage>
        <taxon>Eukaryota</taxon>
        <taxon>Metazoa</taxon>
        <taxon>Ecdysozoa</taxon>
        <taxon>Nematoda</taxon>
        <taxon>Chromadorea</taxon>
        <taxon>Rhabditida</taxon>
        <taxon>Rhabditina</taxon>
        <taxon>Rhabditomorpha</taxon>
        <taxon>Strongyloidea</taxon>
        <taxon>Heligmosomidae</taxon>
        <taxon>Heligmosomoides</taxon>
    </lineage>
</organism>
<dbReference type="EMBL" id="UZAH01041175">
    <property type="protein sequence ID" value="VDP59837.1"/>
    <property type="molecule type" value="Genomic_DNA"/>
</dbReference>
<feature type="domain" description="Repulsive guidance molecule C-terminal" evidence="1">
    <location>
        <begin position="9"/>
        <end position="64"/>
    </location>
</feature>
<reference evidence="2" key="1">
    <citation type="submission" date="2018-11" db="EMBL/GenBank/DDBJ databases">
        <authorList>
            <consortium name="Pathogen Informatics"/>
        </authorList>
    </citation>
    <scope>NUCLEOTIDE SEQUENCE [LARGE SCALE GENOMIC DNA]</scope>
</reference>
<dbReference type="PANTHER" id="PTHR31428:SF6">
    <property type="entry name" value="REPULSIVE GUIDANCE MOLECULE B HOMOLOG DRAG-1"/>
    <property type="match status" value="1"/>
</dbReference>